<dbReference type="GO" id="GO:0005829">
    <property type="term" value="C:cytosol"/>
    <property type="evidence" value="ECO:0007669"/>
    <property type="project" value="TreeGrafter"/>
</dbReference>
<dbReference type="GO" id="GO:0017057">
    <property type="term" value="F:6-phosphogluconolactonase activity"/>
    <property type="evidence" value="ECO:0007669"/>
    <property type="project" value="TreeGrafter"/>
</dbReference>
<dbReference type="Pfam" id="PF10282">
    <property type="entry name" value="Lactonase"/>
    <property type="match status" value="1"/>
</dbReference>
<comment type="similarity">
    <text evidence="1">Belongs to the cycloisomerase 2 family.</text>
</comment>
<dbReference type="RefSeq" id="WP_009186544.1">
    <property type="nucleotide sequence ID" value="NZ_AMGM01000085.1"/>
</dbReference>
<organism evidence="3 4">
    <name type="scientific">Cecembia lonarensis (strain CCUG 58316 / KCTC 22772 / LW9)</name>
    <dbReference type="NCBI Taxonomy" id="1225176"/>
    <lineage>
        <taxon>Bacteria</taxon>
        <taxon>Pseudomonadati</taxon>
        <taxon>Bacteroidota</taxon>
        <taxon>Cytophagia</taxon>
        <taxon>Cytophagales</taxon>
        <taxon>Cyclobacteriaceae</taxon>
        <taxon>Cecembia</taxon>
    </lineage>
</organism>
<accession>K1KUL5</accession>
<dbReference type="InterPro" id="IPR019405">
    <property type="entry name" value="Lactonase_7-beta_prop"/>
</dbReference>
<keyword evidence="2" id="KW-0119">Carbohydrate metabolism</keyword>
<dbReference type="InterPro" id="IPR011048">
    <property type="entry name" value="Haem_d1_sf"/>
</dbReference>
<evidence type="ECO:0000256" key="2">
    <source>
        <dbReference type="ARBA" id="ARBA00022526"/>
    </source>
</evidence>
<name>K1KUL5_CECL9</name>
<comment type="caution">
    <text evidence="3">The sequence shown here is derived from an EMBL/GenBank/DDBJ whole genome shotgun (WGS) entry which is preliminary data.</text>
</comment>
<sequence>MTSHRPNKAPKWLVILLAFWAISCEQEIQNEEMMVSPYSFLLGAYTGQDTEGIGYLEFDPEIQLLRTQIIAKGVHNPSFVIANKTQTLVFAVEETAGEQGGKVKSFTFDRGTNTLELIDTKDSYGDHPCYLTLDPSEEFLIVGNYSSGNFSVYKLNQGKMEWVQTIQHEGQSINPQRQNQAHVHSLVFHPEGKHLLVGDLGTDKIHLYEFNPSFAVPFQHANPSYVEVSAGAGPRHLAIYPNGQFVYLIHELSAEIGVYRFDEGKMQVISQVPLTGKEFVGNVGAAEIRISPDAKHIYASNRGDANEISVYEIGKEGSLKFVQRIKSGGEMPRNFILTKDGKYLLAAHQASNNITVFERDHKTGVLEPLGLEVKFEKPVYFFGLD</sequence>
<dbReference type="InterPro" id="IPR015943">
    <property type="entry name" value="WD40/YVTN_repeat-like_dom_sf"/>
</dbReference>
<evidence type="ECO:0000256" key="1">
    <source>
        <dbReference type="ARBA" id="ARBA00005564"/>
    </source>
</evidence>
<protein>
    <recommendedName>
        <fullName evidence="5">6-phosphogluconolactonase</fullName>
    </recommendedName>
</protein>
<reference evidence="3 4" key="1">
    <citation type="journal article" date="2012" name="J. Bacteriol.">
        <title>Draft Genome Sequence of Cecembia lonarensis Strain LW9T, Isolated from Lonar Lake, a Haloalkaline Lake in India.</title>
        <authorList>
            <person name="Shivaji S."/>
            <person name="Ara S."/>
            <person name="Singh A."/>
            <person name="Pinnaka A.K."/>
        </authorList>
    </citation>
    <scope>NUCLEOTIDE SEQUENCE [LARGE SCALE GENOMIC DNA]</scope>
    <source>
        <strain evidence="3 4">LW9</strain>
    </source>
</reference>
<dbReference type="Gene3D" id="2.130.10.10">
    <property type="entry name" value="YVTN repeat-like/Quinoprotein amine dehydrogenase"/>
    <property type="match status" value="1"/>
</dbReference>
<dbReference type="PANTHER" id="PTHR30344:SF1">
    <property type="entry name" value="6-PHOSPHOGLUCONOLACTONASE"/>
    <property type="match status" value="1"/>
</dbReference>
<evidence type="ECO:0000313" key="4">
    <source>
        <dbReference type="Proteomes" id="UP000004478"/>
    </source>
</evidence>
<dbReference type="InterPro" id="IPR050282">
    <property type="entry name" value="Cycloisomerase_2"/>
</dbReference>
<dbReference type="EMBL" id="AMGM01000085">
    <property type="protein sequence ID" value="EKB47850.1"/>
    <property type="molecule type" value="Genomic_DNA"/>
</dbReference>
<dbReference type="OrthoDB" id="9790815at2"/>
<dbReference type="Proteomes" id="UP000004478">
    <property type="component" value="Unassembled WGS sequence"/>
</dbReference>
<dbReference type="GO" id="GO:0006006">
    <property type="term" value="P:glucose metabolic process"/>
    <property type="evidence" value="ECO:0007669"/>
    <property type="project" value="UniProtKB-KW"/>
</dbReference>
<evidence type="ECO:0000313" key="3">
    <source>
        <dbReference type="EMBL" id="EKB47850.1"/>
    </source>
</evidence>
<keyword evidence="4" id="KW-1185">Reference proteome</keyword>
<proteinExistence type="inferred from homology"/>
<keyword evidence="2" id="KW-0313">Glucose metabolism</keyword>
<evidence type="ECO:0008006" key="5">
    <source>
        <dbReference type="Google" id="ProtNLM"/>
    </source>
</evidence>
<dbReference type="PROSITE" id="PS51257">
    <property type="entry name" value="PROKAR_LIPOPROTEIN"/>
    <property type="match status" value="1"/>
</dbReference>
<dbReference type="SUPFAM" id="SSF51004">
    <property type="entry name" value="C-terminal (heme d1) domain of cytochrome cd1-nitrite reductase"/>
    <property type="match status" value="1"/>
</dbReference>
<dbReference type="AlphaFoldDB" id="K1KUL5"/>
<dbReference type="PANTHER" id="PTHR30344">
    <property type="entry name" value="6-PHOSPHOGLUCONOLACTONASE-RELATED"/>
    <property type="match status" value="1"/>
</dbReference>
<gene>
    <name evidence="3" type="ORF">B879_03528</name>
</gene>